<gene>
    <name evidence="2" type="ORF">PGT21_014298</name>
</gene>
<sequence>MKYTEIRWFLVTASLILRCWCGLISEPQMGQVFKDVYKKLSIKDVTWGSRARRNSVDHHINKLTDKLNELGENGRERILHMIVTNLEEILNGEKLDLEESWRRYMIDHRFTEKEFNLHDAPQAENLRDTIYNWCLGENEAWSTLRPTDIEAWRLSKLKELKNFKVTKDTVRVAVDFHTFTMAWNSSFTYDAFAYALVISRSGYNWPDQKSNQLMEKIQKWSNSKCCMKFEEYKHGAENIIKNPYQDSGIQLQSRMGKYDRDSCHINILDNFMKFSLMLDLSFLDEETPEFKSILHLRQGEFINLTLANLKKIKTKPTLQVNYHFPIREENV</sequence>
<organism evidence="2 3">
    <name type="scientific">Puccinia graminis f. sp. tritici</name>
    <dbReference type="NCBI Taxonomy" id="56615"/>
    <lineage>
        <taxon>Eukaryota</taxon>
        <taxon>Fungi</taxon>
        <taxon>Dikarya</taxon>
        <taxon>Basidiomycota</taxon>
        <taxon>Pucciniomycotina</taxon>
        <taxon>Pucciniomycetes</taxon>
        <taxon>Pucciniales</taxon>
        <taxon>Pucciniaceae</taxon>
        <taxon>Puccinia</taxon>
    </lineage>
</organism>
<dbReference type="EMBL" id="VSWC01000016">
    <property type="protein sequence ID" value="KAA1111871.1"/>
    <property type="molecule type" value="Genomic_DNA"/>
</dbReference>
<keyword evidence="1" id="KW-0732">Signal</keyword>
<evidence type="ECO:0000256" key="1">
    <source>
        <dbReference type="SAM" id="SignalP"/>
    </source>
</evidence>
<comment type="caution">
    <text evidence="2">The sequence shown here is derived from an EMBL/GenBank/DDBJ whole genome shotgun (WGS) entry which is preliminary data.</text>
</comment>
<proteinExistence type="predicted"/>
<keyword evidence="3" id="KW-1185">Reference proteome</keyword>
<feature type="signal peptide" evidence="1">
    <location>
        <begin position="1"/>
        <end position="21"/>
    </location>
</feature>
<protein>
    <submittedName>
        <fullName evidence="2">Uncharacterized protein</fullName>
    </submittedName>
</protein>
<evidence type="ECO:0000313" key="2">
    <source>
        <dbReference type="EMBL" id="KAA1111871.1"/>
    </source>
</evidence>
<accession>A0A5B0QFC6</accession>
<feature type="chain" id="PRO_5022815555" evidence="1">
    <location>
        <begin position="22"/>
        <end position="331"/>
    </location>
</feature>
<name>A0A5B0QFC6_PUCGR</name>
<dbReference type="AlphaFoldDB" id="A0A5B0QFC6"/>
<evidence type="ECO:0000313" key="3">
    <source>
        <dbReference type="Proteomes" id="UP000324748"/>
    </source>
</evidence>
<reference evidence="2 3" key="1">
    <citation type="submission" date="2019-05" db="EMBL/GenBank/DDBJ databases">
        <title>Emergence of the Ug99 lineage of the wheat stem rust pathogen through somatic hybridization.</title>
        <authorList>
            <person name="Li F."/>
            <person name="Upadhyaya N.M."/>
            <person name="Sperschneider J."/>
            <person name="Matny O."/>
            <person name="Nguyen-Phuc H."/>
            <person name="Mago R."/>
            <person name="Raley C."/>
            <person name="Miller M.E."/>
            <person name="Silverstein K.A.T."/>
            <person name="Henningsen E."/>
            <person name="Hirsch C.D."/>
            <person name="Visser B."/>
            <person name="Pretorius Z.A."/>
            <person name="Steffenson B.J."/>
            <person name="Schwessinger B."/>
            <person name="Dodds P.N."/>
            <person name="Figueroa M."/>
        </authorList>
    </citation>
    <scope>NUCLEOTIDE SEQUENCE [LARGE SCALE GENOMIC DNA]</scope>
    <source>
        <strain evidence="2">21-0</strain>
    </source>
</reference>
<dbReference type="Proteomes" id="UP000324748">
    <property type="component" value="Unassembled WGS sequence"/>
</dbReference>